<proteinExistence type="inferred from homology"/>
<organism evidence="3 4">
    <name type="scientific">Pseudonocardia aurantiaca</name>
    <dbReference type="NCBI Taxonomy" id="75290"/>
    <lineage>
        <taxon>Bacteria</taxon>
        <taxon>Bacillati</taxon>
        <taxon>Actinomycetota</taxon>
        <taxon>Actinomycetes</taxon>
        <taxon>Pseudonocardiales</taxon>
        <taxon>Pseudonocardiaceae</taxon>
        <taxon>Pseudonocardia</taxon>
    </lineage>
</organism>
<protein>
    <submittedName>
        <fullName evidence="3">YciI family protein</fullName>
    </submittedName>
</protein>
<comment type="caution">
    <text evidence="3">The sequence shown here is derived from an EMBL/GenBank/DDBJ whole genome shotgun (WGS) entry which is preliminary data.</text>
</comment>
<evidence type="ECO:0000259" key="2">
    <source>
        <dbReference type="Pfam" id="PF03795"/>
    </source>
</evidence>
<reference evidence="4" key="1">
    <citation type="journal article" date="2019" name="Int. J. Syst. Evol. Microbiol.">
        <title>The Global Catalogue of Microorganisms (GCM) 10K type strain sequencing project: providing services to taxonomists for standard genome sequencing and annotation.</title>
        <authorList>
            <consortium name="The Broad Institute Genomics Platform"/>
            <consortium name="The Broad Institute Genome Sequencing Center for Infectious Disease"/>
            <person name="Wu L."/>
            <person name="Ma J."/>
        </authorList>
    </citation>
    <scope>NUCLEOTIDE SEQUENCE [LARGE SCALE GENOMIC DNA]</scope>
    <source>
        <strain evidence="4">JCM 12165</strain>
    </source>
</reference>
<sequence length="123" mass="13471">MRYVVLIYHNPESLKVWESLSADERHEGLGVYRALNEDLEESGEMVVSHALAPPGQGKRIPAADGTGLPTDGPFAEVKEHLAGFYLLECESLERAAEIAARVPEADLGLVEVRPVQDLSTFEV</sequence>
<dbReference type="InterPro" id="IPR005545">
    <property type="entry name" value="YCII"/>
</dbReference>
<feature type="domain" description="YCII-related" evidence="2">
    <location>
        <begin position="1"/>
        <end position="117"/>
    </location>
</feature>
<dbReference type="EMBL" id="JBHUCP010000005">
    <property type="protein sequence ID" value="MFD1529650.1"/>
    <property type="molecule type" value="Genomic_DNA"/>
</dbReference>
<dbReference type="Gene3D" id="3.30.70.1060">
    <property type="entry name" value="Dimeric alpha+beta barrel"/>
    <property type="match status" value="1"/>
</dbReference>
<dbReference type="Proteomes" id="UP001597145">
    <property type="component" value="Unassembled WGS sequence"/>
</dbReference>
<accession>A0ABW4FG92</accession>
<evidence type="ECO:0000313" key="3">
    <source>
        <dbReference type="EMBL" id="MFD1529650.1"/>
    </source>
</evidence>
<dbReference type="PANTHER" id="PTHR35174">
    <property type="entry name" value="BLL7171 PROTEIN-RELATED"/>
    <property type="match status" value="1"/>
</dbReference>
<comment type="similarity">
    <text evidence="1">Belongs to the YciI family.</text>
</comment>
<evidence type="ECO:0000313" key="4">
    <source>
        <dbReference type="Proteomes" id="UP001597145"/>
    </source>
</evidence>
<dbReference type="InterPro" id="IPR011008">
    <property type="entry name" value="Dimeric_a/b-barrel"/>
</dbReference>
<name>A0ABW4FG92_9PSEU</name>
<dbReference type="Pfam" id="PF03795">
    <property type="entry name" value="YCII"/>
    <property type="match status" value="1"/>
</dbReference>
<evidence type="ECO:0000256" key="1">
    <source>
        <dbReference type="ARBA" id="ARBA00007689"/>
    </source>
</evidence>
<dbReference type="SUPFAM" id="SSF54909">
    <property type="entry name" value="Dimeric alpha+beta barrel"/>
    <property type="match status" value="1"/>
</dbReference>
<gene>
    <name evidence="3" type="ORF">ACFSCY_09375</name>
</gene>
<keyword evidence="4" id="KW-1185">Reference proteome</keyword>
<dbReference type="RefSeq" id="WP_343981839.1">
    <property type="nucleotide sequence ID" value="NZ_BAAAJG010000015.1"/>
</dbReference>
<dbReference type="PANTHER" id="PTHR35174:SF3">
    <property type="entry name" value="BLL7171 PROTEIN"/>
    <property type="match status" value="1"/>
</dbReference>